<feature type="transmembrane region" description="Helical" evidence="1">
    <location>
        <begin position="148"/>
        <end position="168"/>
    </location>
</feature>
<name>A0A2T0R8C3_9ACTN</name>
<reference evidence="2 3" key="1">
    <citation type="submission" date="2018-03" db="EMBL/GenBank/DDBJ databases">
        <title>Genomic Encyclopedia of Archaeal and Bacterial Type Strains, Phase II (KMG-II): from individual species to whole genera.</title>
        <authorList>
            <person name="Goeker M."/>
        </authorList>
    </citation>
    <scope>NUCLEOTIDE SEQUENCE [LARGE SCALE GENOMIC DNA]</scope>
    <source>
        <strain evidence="2 3">DSM 19711</strain>
    </source>
</reference>
<evidence type="ECO:0000256" key="1">
    <source>
        <dbReference type="SAM" id="Phobius"/>
    </source>
</evidence>
<protein>
    <submittedName>
        <fullName evidence="2">Uncharacterized protein</fullName>
    </submittedName>
</protein>
<dbReference type="RefSeq" id="WP_106208175.1">
    <property type="nucleotide sequence ID" value="NZ_PVZF01000002.1"/>
</dbReference>
<proteinExistence type="predicted"/>
<keyword evidence="1" id="KW-0812">Transmembrane</keyword>
<keyword evidence="1" id="KW-0472">Membrane</keyword>
<gene>
    <name evidence="2" type="ORF">CLV37_102384</name>
</gene>
<sequence>MPVPPRPPLTTLSVAAVLAAALPVVLLLGDLVVSTLPTDDDAVFTATGGDWAVAVEDVTEPGPVEQLLQTLATTSVAPALLASCLGLAVLGALSVAGHRLRPGVRAGGVVVAGAVVAVALAAAAAAVVEVPYDGGLVPDPGGALRDAPVVGPLVALAVLSALAAAALGRRAPGA</sequence>
<keyword evidence="1" id="KW-1133">Transmembrane helix</keyword>
<feature type="transmembrane region" description="Helical" evidence="1">
    <location>
        <begin position="108"/>
        <end position="128"/>
    </location>
</feature>
<organism evidence="2 3">
    <name type="scientific">Kineococcus rhizosphaerae</name>
    <dbReference type="NCBI Taxonomy" id="559628"/>
    <lineage>
        <taxon>Bacteria</taxon>
        <taxon>Bacillati</taxon>
        <taxon>Actinomycetota</taxon>
        <taxon>Actinomycetes</taxon>
        <taxon>Kineosporiales</taxon>
        <taxon>Kineosporiaceae</taxon>
        <taxon>Kineococcus</taxon>
    </lineage>
</organism>
<dbReference type="AlphaFoldDB" id="A0A2T0R8C3"/>
<evidence type="ECO:0000313" key="3">
    <source>
        <dbReference type="Proteomes" id="UP000238083"/>
    </source>
</evidence>
<comment type="caution">
    <text evidence="2">The sequence shown here is derived from an EMBL/GenBank/DDBJ whole genome shotgun (WGS) entry which is preliminary data.</text>
</comment>
<feature type="transmembrane region" description="Helical" evidence="1">
    <location>
        <begin position="12"/>
        <end position="33"/>
    </location>
</feature>
<feature type="transmembrane region" description="Helical" evidence="1">
    <location>
        <begin position="76"/>
        <end position="96"/>
    </location>
</feature>
<dbReference type="EMBL" id="PVZF01000002">
    <property type="protein sequence ID" value="PRY17421.1"/>
    <property type="molecule type" value="Genomic_DNA"/>
</dbReference>
<evidence type="ECO:0000313" key="2">
    <source>
        <dbReference type="EMBL" id="PRY17421.1"/>
    </source>
</evidence>
<keyword evidence="3" id="KW-1185">Reference proteome</keyword>
<accession>A0A2T0R8C3</accession>
<dbReference type="Proteomes" id="UP000238083">
    <property type="component" value="Unassembled WGS sequence"/>
</dbReference>